<dbReference type="InterPro" id="IPR017881">
    <property type="entry name" value="NirD"/>
</dbReference>
<evidence type="ECO:0000256" key="5">
    <source>
        <dbReference type="ARBA" id="ARBA00023014"/>
    </source>
</evidence>
<evidence type="ECO:0000256" key="1">
    <source>
        <dbReference type="ARBA" id="ARBA00022714"/>
    </source>
</evidence>
<protein>
    <submittedName>
        <fullName evidence="9">Nitrite reductase (NADH) small subunit</fullName>
    </submittedName>
</protein>
<dbReference type="PROSITE" id="PS51296">
    <property type="entry name" value="RIESKE"/>
    <property type="match status" value="1"/>
</dbReference>
<keyword evidence="3" id="KW-0560">Oxidoreductase</keyword>
<dbReference type="GO" id="GO:0042128">
    <property type="term" value="P:nitrate assimilation"/>
    <property type="evidence" value="ECO:0007669"/>
    <property type="project" value="UniProtKB-KW"/>
</dbReference>
<organism evidence="9 10">
    <name type="scientific">Modestobacter roseus</name>
    <dbReference type="NCBI Taxonomy" id="1181884"/>
    <lineage>
        <taxon>Bacteria</taxon>
        <taxon>Bacillati</taxon>
        <taxon>Actinomycetota</taxon>
        <taxon>Actinomycetes</taxon>
        <taxon>Geodermatophilales</taxon>
        <taxon>Geodermatophilaceae</taxon>
        <taxon>Modestobacter</taxon>
    </lineage>
</organism>
<dbReference type="PANTHER" id="PTHR40562:SF1">
    <property type="entry name" value="NITRITE REDUCTASE (NADH) SMALL SUBUNIT"/>
    <property type="match status" value="1"/>
</dbReference>
<dbReference type="Gene3D" id="2.102.10.10">
    <property type="entry name" value="Rieske [2Fe-2S] iron-sulphur domain"/>
    <property type="match status" value="1"/>
</dbReference>
<evidence type="ECO:0000259" key="8">
    <source>
        <dbReference type="PROSITE" id="PS51296"/>
    </source>
</evidence>
<dbReference type="InterPro" id="IPR012748">
    <property type="entry name" value="Rieske-like_NirD"/>
</dbReference>
<dbReference type="InterPro" id="IPR017941">
    <property type="entry name" value="Rieske_2Fe-2S"/>
</dbReference>
<dbReference type="InterPro" id="IPR036922">
    <property type="entry name" value="Rieske_2Fe-2S_sf"/>
</dbReference>
<dbReference type="OrthoDB" id="3213360at2"/>
<dbReference type="GO" id="GO:0008942">
    <property type="term" value="F:nitrite reductase [NAD(P)H] activity"/>
    <property type="evidence" value="ECO:0007669"/>
    <property type="project" value="InterPro"/>
</dbReference>
<keyword evidence="6" id="KW-0534">Nitrate assimilation</keyword>
<evidence type="ECO:0000313" key="9">
    <source>
        <dbReference type="EMBL" id="TWH73075.1"/>
    </source>
</evidence>
<reference evidence="9 10" key="1">
    <citation type="submission" date="2019-07" db="EMBL/GenBank/DDBJ databases">
        <title>R&amp;d 2014.</title>
        <authorList>
            <person name="Klenk H.-P."/>
        </authorList>
    </citation>
    <scope>NUCLEOTIDE SEQUENCE [LARGE SCALE GENOMIC DNA]</scope>
    <source>
        <strain evidence="9 10">DSM 45764</strain>
    </source>
</reference>
<keyword evidence="1" id="KW-0001">2Fe-2S</keyword>
<keyword evidence="10" id="KW-1185">Reference proteome</keyword>
<dbReference type="SUPFAM" id="SSF50022">
    <property type="entry name" value="ISP domain"/>
    <property type="match status" value="1"/>
</dbReference>
<feature type="domain" description="Rieske" evidence="8">
    <location>
        <begin position="35"/>
        <end position="135"/>
    </location>
</feature>
<keyword evidence="2" id="KW-0479">Metal-binding</keyword>
<dbReference type="GO" id="GO:0051537">
    <property type="term" value="F:2 iron, 2 sulfur cluster binding"/>
    <property type="evidence" value="ECO:0007669"/>
    <property type="project" value="UniProtKB-KW"/>
</dbReference>
<accession>A0A562IQS4</accession>
<name>A0A562IQS4_9ACTN</name>
<keyword evidence="4" id="KW-0408">Iron</keyword>
<dbReference type="PROSITE" id="PS51300">
    <property type="entry name" value="NIRD"/>
    <property type="match status" value="1"/>
</dbReference>
<feature type="compositionally biased region" description="Low complexity" evidence="7">
    <location>
        <begin position="8"/>
        <end position="20"/>
    </location>
</feature>
<comment type="caution">
    <text evidence="9">The sequence shown here is derived from an EMBL/GenBank/DDBJ whole genome shotgun (WGS) entry which is preliminary data.</text>
</comment>
<dbReference type="CDD" id="cd03529">
    <property type="entry name" value="Rieske_NirD"/>
    <property type="match status" value="1"/>
</dbReference>
<dbReference type="RefSeq" id="WP_153360986.1">
    <property type="nucleotide sequence ID" value="NZ_JABGDC010000115.1"/>
</dbReference>
<evidence type="ECO:0000256" key="4">
    <source>
        <dbReference type="ARBA" id="ARBA00023004"/>
    </source>
</evidence>
<sequence length="138" mass="14248">MTATLGNPTPATTGTDAPTITATATTGTATADAWTPICAFDDLLPERGVAALVDGVQVAVFRLFDGSLHAVGHRDPFSGAYVLARGLVGTRGNAPTVASPMYKQVFDLRTGACLDDPSVSVPVHRVRVRDGQVEVALG</sequence>
<dbReference type="Pfam" id="PF13806">
    <property type="entry name" value="Rieske_2"/>
    <property type="match status" value="1"/>
</dbReference>
<dbReference type="GO" id="GO:0016705">
    <property type="term" value="F:oxidoreductase activity, acting on paired donors, with incorporation or reduction of molecular oxygen"/>
    <property type="evidence" value="ECO:0007669"/>
    <property type="project" value="UniProtKB-ARBA"/>
</dbReference>
<dbReference type="AlphaFoldDB" id="A0A562IQS4"/>
<evidence type="ECO:0000313" key="10">
    <source>
        <dbReference type="Proteomes" id="UP000321490"/>
    </source>
</evidence>
<keyword evidence="5" id="KW-0411">Iron-sulfur</keyword>
<evidence type="ECO:0000256" key="3">
    <source>
        <dbReference type="ARBA" id="ARBA00023002"/>
    </source>
</evidence>
<dbReference type="GO" id="GO:0004497">
    <property type="term" value="F:monooxygenase activity"/>
    <property type="evidence" value="ECO:0007669"/>
    <property type="project" value="UniProtKB-ARBA"/>
</dbReference>
<dbReference type="PANTHER" id="PTHR40562">
    <property type="match status" value="1"/>
</dbReference>
<evidence type="ECO:0000256" key="2">
    <source>
        <dbReference type="ARBA" id="ARBA00022723"/>
    </source>
</evidence>
<evidence type="ECO:0000256" key="7">
    <source>
        <dbReference type="SAM" id="MobiDB-lite"/>
    </source>
</evidence>
<dbReference type="EMBL" id="VLKF01000001">
    <property type="protein sequence ID" value="TWH73075.1"/>
    <property type="molecule type" value="Genomic_DNA"/>
</dbReference>
<proteinExistence type="predicted"/>
<dbReference type="NCBIfam" id="TIGR02378">
    <property type="entry name" value="nirD_assim_sml"/>
    <property type="match status" value="1"/>
</dbReference>
<feature type="region of interest" description="Disordered" evidence="7">
    <location>
        <begin position="1"/>
        <end position="20"/>
    </location>
</feature>
<gene>
    <name evidence="9" type="ORF">JD78_01598</name>
</gene>
<dbReference type="GO" id="GO:0046872">
    <property type="term" value="F:metal ion binding"/>
    <property type="evidence" value="ECO:0007669"/>
    <property type="project" value="UniProtKB-KW"/>
</dbReference>
<dbReference type="Proteomes" id="UP000321490">
    <property type="component" value="Unassembled WGS sequence"/>
</dbReference>
<evidence type="ECO:0000256" key="6">
    <source>
        <dbReference type="ARBA" id="ARBA00023063"/>
    </source>
</evidence>